<dbReference type="EMBL" id="WVUH01000056">
    <property type="protein sequence ID" value="MBO4206217.1"/>
    <property type="molecule type" value="Genomic_DNA"/>
</dbReference>
<feature type="transmembrane region" description="Helical" evidence="8">
    <location>
        <begin position="20"/>
        <end position="45"/>
    </location>
</feature>
<keyword evidence="6 8" id="KW-0472">Membrane</keyword>
<dbReference type="InterPro" id="IPR036259">
    <property type="entry name" value="MFS_trans_sf"/>
</dbReference>
<keyword evidence="3" id="KW-1003">Cell membrane</keyword>
<keyword evidence="5 8" id="KW-1133">Transmembrane helix</keyword>
<feature type="transmembrane region" description="Helical" evidence="8">
    <location>
        <begin position="175"/>
        <end position="195"/>
    </location>
</feature>
<feature type="transmembrane region" description="Helical" evidence="8">
    <location>
        <begin position="83"/>
        <end position="104"/>
    </location>
</feature>
<keyword evidence="10" id="KW-1185">Reference proteome</keyword>
<proteinExistence type="predicted"/>
<sequence>MDSPGVGGRTRSLWFNRDFVLLWVGAAVSTAGTRVSSVAYPLLVLALTGSPAAAGAVGFAATLPYLVWQLPAGALADRWDRRLVMIWSDIGRCVAVGTVVVALLTDRMTVAHLAVVSFVEGTLYVFHSLAERGAVRNVVSTGQLPAALSSNEVRERAASFLGQSAGGFLFGLARWVPFLVDTVSYLLSLVTLLFIRRRFQTGTGTGHHALGTEIRQGLKWFWSHPFLRDSAVLVAGSNLFFQALTLLLVVRALDLGGSPGAVGVMLAVSGVGGIVGSFVAPRLMRLISLKLIVIGANWVWAALMASMILARDIVALGAIYTVMGFVGAVWNVAVSSYQLTVTPDAVLSRVTSVSRLLAFGAIPLGSLAGGFLLDAFGSAPVVLILAGGFGLLAVASVVMPGVRQVSEPPAPDAGVDGAALEPVTGAPDRT</sequence>
<dbReference type="SUPFAM" id="SSF103473">
    <property type="entry name" value="MFS general substrate transporter"/>
    <property type="match status" value="1"/>
</dbReference>
<accession>A0ABS3VNZ3</accession>
<reference evidence="9 10" key="1">
    <citation type="submission" date="2019-12" db="EMBL/GenBank/DDBJ databases">
        <title>Whole genome sequencing of endophytic Actinobacterium Micromonospora sp. MPMI6T.</title>
        <authorList>
            <person name="Evv R."/>
            <person name="Podile A.R."/>
        </authorList>
    </citation>
    <scope>NUCLEOTIDE SEQUENCE [LARGE SCALE GENOMIC DNA]</scope>
    <source>
        <strain evidence="9 10">MPMI6</strain>
    </source>
</reference>
<dbReference type="Gene3D" id="1.20.1250.20">
    <property type="entry name" value="MFS general substrate transporter like domains"/>
    <property type="match status" value="1"/>
</dbReference>
<feature type="transmembrane region" description="Helical" evidence="8">
    <location>
        <begin position="231"/>
        <end position="253"/>
    </location>
</feature>
<evidence type="ECO:0000256" key="6">
    <source>
        <dbReference type="ARBA" id="ARBA00023136"/>
    </source>
</evidence>
<feature type="transmembrane region" description="Helical" evidence="8">
    <location>
        <begin position="291"/>
        <end position="309"/>
    </location>
</feature>
<evidence type="ECO:0000256" key="1">
    <source>
        <dbReference type="ARBA" id="ARBA00004651"/>
    </source>
</evidence>
<evidence type="ECO:0000256" key="2">
    <source>
        <dbReference type="ARBA" id="ARBA00022448"/>
    </source>
</evidence>
<evidence type="ECO:0000256" key="3">
    <source>
        <dbReference type="ARBA" id="ARBA00022475"/>
    </source>
</evidence>
<feature type="transmembrane region" description="Helical" evidence="8">
    <location>
        <begin position="52"/>
        <end position="71"/>
    </location>
</feature>
<evidence type="ECO:0000256" key="5">
    <source>
        <dbReference type="ARBA" id="ARBA00022989"/>
    </source>
</evidence>
<feature type="transmembrane region" description="Helical" evidence="8">
    <location>
        <begin position="355"/>
        <end position="373"/>
    </location>
</feature>
<comment type="subcellular location">
    <subcellularLocation>
        <location evidence="1">Cell membrane</location>
        <topology evidence="1">Multi-pass membrane protein</topology>
    </subcellularLocation>
</comment>
<evidence type="ECO:0000256" key="4">
    <source>
        <dbReference type="ARBA" id="ARBA00022692"/>
    </source>
</evidence>
<organism evidence="9 10">
    <name type="scientific">Micromonospora echinofusca</name>
    <dbReference type="NCBI Taxonomy" id="47858"/>
    <lineage>
        <taxon>Bacteria</taxon>
        <taxon>Bacillati</taxon>
        <taxon>Actinomycetota</taxon>
        <taxon>Actinomycetes</taxon>
        <taxon>Micromonosporales</taxon>
        <taxon>Micromonosporaceae</taxon>
        <taxon>Micromonospora</taxon>
    </lineage>
</organism>
<feature type="transmembrane region" description="Helical" evidence="8">
    <location>
        <begin position="259"/>
        <end position="279"/>
    </location>
</feature>
<evidence type="ECO:0000256" key="7">
    <source>
        <dbReference type="SAM" id="MobiDB-lite"/>
    </source>
</evidence>
<keyword evidence="4 8" id="KW-0812">Transmembrane</keyword>
<evidence type="ECO:0000256" key="8">
    <source>
        <dbReference type="SAM" id="Phobius"/>
    </source>
</evidence>
<keyword evidence="2" id="KW-0813">Transport</keyword>
<feature type="region of interest" description="Disordered" evidence="7">
    <location>
        <begin position="407"/>
        <end position="430"/>
    </location>
</feature>
<dbReference type="CDD" id="cd06173">
    <property type="entry name" value="MFS_MefA_like"/>
    <property type="match status" value="1"/>
</dbReference>
<protein>
    <submittedName>
        <fullName evidence="9">MFS transporter</fullName>
    </submittedName>
</protein>
<dbReference type="Proteomes" id="UP000823521">
    <property type="component" value="Unassembled WGS sequence"/>
</dbReference>
<gene>
    <name evidence="9" type="ORF">GSF22_09375</name>
</gene>
<feature type="transmembrane region" description="Helical" evidence="8">
    <location>
        <begin position="379"/>
        <end position="399"/>
    </location>
</feature>
<dbReference type="Pfam" id="PF05977">
    <property type="entry name" value="MFS_3"/>
    <property type="match status" value="1"/>
</dbReference>
<evidence type="ECO:0000313" key="10">
    <source>
        <dbReference type="Proteomes" id="UP000823521"/>
    </source>
</evidence>
<comment type="caution">
    <text evidence="9">The sequence shown here is derived from an EMBL/GenBank/DDBJ whole genome shotgun (WGS) entry which is preliminary data.</text>
</comment>
<dbReference type="InterPro" id="IPR010290">
    <property type="entry name" value="TM_effector"/>
</dbReference>
<feature type="transmembrane region" description="Helical" evidence="8">
    <location>
        <begin position="315"/>
        <end position="334"/>
    </location>
</feature>
<dbReference type="PANTHER" id="PTHR23513">
    <property type="entry name" value="INTEGRAL MEMBRANE EFFLUX PROTEIN-RELATED"/>
    <property type="match status" value="1"/>
</dbReference>
<dbReference type="PANTHER" id="PTHR23513:SF6">
    <property type="entry name" value="MAJOR FACILITATOR SUPERFAMILY ASSOCIATED DOMAIN-CONTAINING PROTEIN"/>
    <property type="match status" value="1"/>
</dbReference>
<name>A0ABS3VNZ3_MICEH</name>
<evidence type="ECO:0000313" key="9">
    <source>
        <dbReference type="EMBL" id="MBO4206217.1"/>
    </source>
</evidence>